<accession>A0ABU5NET4</accession>
<sequence length="253" mass="28719">MVVRLVSKAYVIVVICLLSNNSLASKQDEKYDYNYAELSNRCQIYDPYESFNRKIFIFNSILDTFILRPVTKGYGRFTNDYTKNRVDSFLSNIREPLSTVNYGIQRNANGAGKTFWRFAINSTFGLGGLFDIASKFDLKAEPQTFGNTLANYGVGQGPYIILPFYGGMGARDVMDPLVLNSYLNPAKYPMHSSFKNVLLVTSLVHNRDKIMPFTDYVSKNSPDAYIAIRDATLSERESRMVYPEGFKCPKVNK</sequence>
<comment type="caution">
    <text evidence="4">The sequence shown here is derived from an EMBL/GenBank/DDBJ whole genome shotgun (WGS) entry which is preliminary data.</text>
</comment>
<evidence type="ECO:0000256" key="1">
    <source>
        <dbReference type="ARBA" id="ARBA00010634"/>
    </source>
</evidence>
<name>A0ABU5NET4_9RICK</name>
<gene>
    <name evidence="4" type="ORF">Megvenef_01671</name>
</gene>
<dbReference type="EMBL" id="JARJFB010000215">
    <property type="protein sequence ID" value="MEA0971687.1"/>
    <property type="molecule type" value="Genomic_DNA"/>
</dbReference>
<dbReference type="RefSeq" id="WP_322777606.1">
    <property type="nucleotide sequence ID" value="NZ_JARJFB010000215.1"/>
</dbReference>
<feature type="chain" id="PRO_5045214460" evidence="3">
    <location>
        <begin position="25"/>
        <end position="253"/>
    </location>
</feature>
<keyword evidence="5" id="KW-1185">Reference proteome</keyword>
<dbReference type="InterPro" id="IPR007428">
    <property type="entry name" value="MlaA"/>
</dbReference>
<evidence type="ECO:0000313" key="4">
    <source>
        <dbReference type="EMBL" id="MEA0971687.1"/>
    </source>
</evidence>
<protein>
    <submittedName>
        <fullName evidence="4">VacJ family lipoprotein</fullName>
    </submittedName>
</protein>
<keyword evidence="2 3" id="KW-0732">Signal</keyword>
<evidence type="ECO:0000256" key="3">
    <source>
        <dbReference type="SAM" id="SignalP"/>
    </source>
</evidence>
<feature type="signal peptide" evidence="3">
    <location>
        <begin position="1"/>
        <end position="24"/>
    </location>
</feature>
<dbReference type="PRINTS" id="PR01805">
    <property type="entry name" value="VACJLIPOPROT"/>
</dbReference>
<comment type="similarity">
    <text evidence="1">Belongs to the MlaA family.</text>
</comment>
<organism evidence="4 5">
    <name type="scientific">Candidatus Megaera venefica</name>
    <dbReference type="NCBI Taxonomy" id="2055910"/>
    <lineage>
        <taxon>Bacteria</taxon>
        <taxon>Pseudomonadati</taxon>
        <taxon>Pseudomonadota</taxon>
        <taxon>Alphaproteobacteria</taxon>
        <taxon>Rickettsiales</taxon>
        <taxon>Rickettsiaceae</taxon>
        <taxon>Candidatus Megaera</taxon>
    </lineage>
</organism>
<keyword evidence="4" id="KW-0449">Lipoprotein</keyword>
<proteinExistence type="inferred from homology"/>
<evidence type="ECO:0000256" key="2">
    <source>
        <dbReference type="ARBA" id="ARBA00022729"/>
    </source>
</evidence>
<dbReference type="PANTHER" id="PTHR30035">
    <property type="entry name" value="LIPOPROTEIN VACJ-RELATED"/>
    <property type="match status" value="1"/>
</dbReference>
<dbReference type="Pfam" id="PF04333">
    <property type="entry name" value="MlaA"/>
    <property type="match status" value="1"/>
</dbReference>
<reference evidence="4 5" key="1">
    <citation type="submission" date="2023-03" db="EMBL/GenBank/DDBJ databases">
        <title>Host association and intracellularity evolved multiple times independently in the Rickettsiales.</title>
        <authorList>
            <person name="Castelli M."/>
            <person name="Nardi T."/>
            <person name="Gammuto L."/>
            <person name="Bellinzona G."/>
            <person name="Sabaneyeva E."/>
            <person name="Potekhin A."/>
            <person name="Serra V."/>
            <person name="Petroni G."/>
            <person name="Sassera D."/>
        </authorList>
    </citation>
    <scope>NUCLEOTIDE SEQUENCE [LARGE SCALE GENOMIC DNA]</scope>
    <source>
        <strain evidence="4 5">Sr 2-6</strain>
    </source>
</reference>
<evidence type="ECO:0000313" key="5">
    <source>
        <dbReference type="Proteomes" id="UP001291687"/>
    </source>
</evidence>
<dbReference type="Proteomes" id="UP001291687">
    <property type="component" value="Unassembled WGS sequence"/>
</dbReference>
<dbReference type="PANTHER" id="PTHR30035:SF3">
    <property type="entry name" value="INTERMEMBRANE PHOSPHOLIPID TRANSPORT SYSTEM LIPOPROTEIN MLAA"/>
    <property type="match status" value="1"/>
</dbReference>